<comment type="caution">
    <text evidence="1">The sequence shown here is derived from an EMBL/GenBank/DDBJ whole genome shotgun (WGS) entry which is preliminary data.</text>
</comment>
<sequence>MYVCFALLLDYEVHNKVRKIIYNLIKEQLVGIESSLLPQHISLKQSFYVSEITEVEKYFNEFVVGLSSFEVTFKAIDLINMKNEEYESQILWLEIQENKELREIHNSLNSELMNRLQIPNSGFDGDSFQFHSTLTLGYNQYKELLEIKNELTENFNEMSFQVKEIAMFYSVDEHRPGRFITHKILPLMKK</sequence>
<dbReference type="SUPFAM" id="SSF55144">
    <property type="entry name" value="LigT-like"/>
    <property type="match status" value="1"/>
</dbReference>
<dbReference type="GO" id="GO:0016874">
    <property type="term" value="F:ligase activity"/>
    <property type="evidence" value="ECO:0007669"/>
    <property type="project" value="UniProtKB-KW"/>
</dbReference>
<keyword evidence="2" id="KW-1185">Reference proteome</keyword>
<dbReference type="Pfam" id="PF13563">
    <property type="entry name" value="2_5_RNA_ligase2"/>
    <property type="match status" value="1"/>
</dbReference>
<organism evidence="1 2">
    <name type="scientific">Paenibacillus dokdonensis</name>
    <dbReference type="NCBI Taxonomy" id="2567944"/>
    <lineage>
        <taxon>Bacteria</taxon>
        <taxon>Bacillati</taxon>
        <taxon>Bacillota</taxon>
        <taxon>Bacilli</taxon>
        <taxon>Bacillales</taxon>
        <taxon>Paenibacillaceae</taxon>
        <taxon>Paenibacillus</taxon>
    </lineage>
</organism>
<name>A0ABU6GV80_9BACL</name>
<evidence type="ECO:0000313" key="2">
    <source>
        <dbReference type="Proteomes" id="UP001344632"/>
    </source>
</evidence>
<dbReference type="Gene3D" id="3.90.1140.10">
    <property type="entry name" value="Cyclic phosphodiesterase"/>
    <property type="match status" value="1"/>
</dbReference>
<accession>A0ABU6GV80</accession>
<dbReference type="RefSeq" id="WP_326091392.1">
    <property type="nucleotide sequence ID" value="NZ_JARLKZ010000026.1"/>
</dbReference>
<dbReference type="EMBL" id="JARLKZ010000026">
    <property type="protein sequence ID" value="MEC0243665.1"/>
    <property type="molecule type" value="Genomic_DNA"/>
</dbReference>
<keyword evidence="1" id="KW-0436">Ligase</keyword>
<proteinExistence type="predicted"/>
<evidence type="ECO:0000313" key="1">
    <source>
        <dbReference type="EMBL" id="MEC0243665.1"/>
    </source>
</evidence>
<dbReference type="InterPro" id="IPR009097">
    <property type="entry name" value="Cyclic_Pdiesterase"/>
</dbReference>
<gene>
    <name evidence="1" type="ORF">P4H66_28035</name>
</gene>
<dbReference type="Proteomes" id="UP001344632">
    <property type="component" value="Unassembled WGS sequence"/>
</dbReference>
<protein>
    <submittedName>
        <fullName evidence="1">2'-5' RNA ligase family protein</fullName>
    </submittedName>
</protein>
<reference evidence="1 2" key="1">
    <citation type="submission" date="2023-03" db="EMBL/GenBank/DDBJ databases">
        <title>Bacillus Genome Sequencing.</title>
        <authorList>
            <person name="Dunlap C."/>
        </authorList>
    </citation>
    <scope>NUCLEOTIDE SEQUENCE [LARGE SCALE GENOMIC DNA]</scope>
    <source>
        <strain evidence="1 2">BD-525</strain>
    </source>
</reference>